<dbReference type="Gene3D" id="2.60.40.4270">
    <property type="entry name" value="Listeria-Bacteroides repeat domain"/>
    <property type="match status" value="1"/>
</dbReference>
<dbReference type="RefSeq" id="WP_226914776.1">
    <property type="nucleotide sequence ID" value="NZ_BAABXU010000001.1"/>
</dbReference>
<dbReference type="InterPro" id="IPR013378">
    <property type="entry name" value="InlB-like_B-rpt"/>
</dbReference>
<comment type="caution">
    <text evidence="2">The sequence shown here is derived from an EMBL/GenBank/DDBJ whole genome shotgun (WGS) entry which is preliminary data.</text>
</comment>
<reference evidence="2 3" key="1">
    <citation type="submission" date="2021-10" db="EMBL/GenBank/DDBJ databases">
        <title>Collection of gut derived symbiotic bacterial strains cultured from healthy donors.</title>
        <authorList>
            <person name="Lin H."/>
            <person name="Littmann E."/>
            <person name="Claire K."/>
            <person name="Pamer E."/>
        </authorList>
    </citation>
    <scope>NUCLEOTIDE SEQUENCE [LARGE SCALE GENOMIC DNA]</scope>
    <source>
        <strain evidence="2 3">MSK.17.68</strain>
    </source>
</reference>
<evidence type="ECO:0000313" key="3">
    <source>
        <dbReference type="Proteomes" id="UP001299409"/>
    </source>
</evidence>
<dbReference type="Pfam" id="PF09479">
    <property type="entry name" value="Flg_new"/>
    <property type="match status" value="1"/>
</dbReference>
<accession>A0ABS8CVK8</accession>
<sequence>MNCYNTGTITGTKSDTGGIVGNANYSYVTNMYNTGTVIGVDYVGGIAGKGSTNGINNSYNTGDIKASGNYVGGVVGITGNSGASKVSNCYNTGSVTPSETSTNVGVVAGAGNIENCYYINTFTNYTDNQGEAFTQEDFENGNLAKKLNDNLSLGYKIWGVKDKTTTFTDNSIQKSFDVYNQSNNNKIKDYTIELKDSEGNVVKPYNEGSYVYSNLKLNEKYTYTVTAKTFKTATGTFTYNGNNEETRVGLSYIQTTTTIKTNVENAKITLTRGYNSYTPGSDGTYSLSPGTYNYKVLAEGYPMTTGIFTIDIVEEDVPKTINIELTKGYNVEFTSDSTTDQKVEVKDSSNKTIESATPNKYNLVPGKYTYTLKADGYKTVTGEFEVVDKDLETISIKLEKVFNLDWYDKDKTEYTLNTKEDLLGFFAILCYDTTSVSREDFSGKTVKLGNDIELNSEDKFVKNDDGTITVSDDIYTFEYNASFNGTFDGNNKSIKGLYRTRGALFNYNYGTIKDLTVTGYIKGSSIAGICTYNYKTIDNCTNKVILVTDNYGGAGGISYQVSNGTISNCTNDADITGGKNIGGITYNANNATLKNNINKGDIIASTTNASNMAGIVANISTKTNVDNNYNLGSISGSSRVAGIVGNIAISTYDKTQKGVRNNVNYGKIEGAEETSGAIIGFATGEDVSQVDISNNFYKKGTFAGAVMGKDIEDKAIVKTSKELADGSVATLLNSAVTDENGYKSWTVEDSKTVFGSCALSISASVKGATIKLYDYKGNEIKAIPGTNGSYDGLKKGSLYKYEVTKEGLNTETGTVIIGNSAQTIYVELSATVYVTVSKDGEFKLADDNDTKLTRIPVTTTNFDVTDYGYPSVYNNDNYPTLLNVFIRFHELYAGGADNFLGKPNNDPAKGNDLFITKFLGIETTQLNYYVNNKYPGEWLEDKGYIWGSTVDYIEMKNNDDVNVTMFTNYQTPMFYTYFDKQEATVKQGQDLELTLKGFDNSDAYTNPEAKNISGSTIYIDGEETKIVTDKYGKATLTFDEAGTYIISAQGTDLSLSDSEKTVITAPVCEVTVKEDNDITVSFDADNGSEVVTKAMKPGKVLNYMPTEPTKEGYTFVGWYKDTDDITTEYKQGSRFTQSITYKAKYAHVTMLGAQGKMVSNGKSGIRFGTKIYNDGDEIVEKGTVILPANLLAEGEALTLNTPNVAKSVANTLYEANKEQNYVTYLGTIVNIPKAQFERQITASAYVIYKDKAGHEYAVYAPYSKGSVSVLDLLGNDIDWGEDW</sequence>
<name>A0ABS8CVK8_9FIRM</name>
<dbReference type="InterPro" id="IPR042229">
    <property type="entry name" value="Listeria/Bacterioides_rpt_sf"/>
</dbReference>
<comment type="subcellular location">
    <subcellularLocation>
        <location evidence="1">Cell envelope</location>
    </subcellularLocation>
</comment>
<organism evidence="2 3">
    <name type="scientific">Intestinibacter bartlettii</name>
    <dbReference type="NCBI Taxonomy" id="261299"/>
    <lineage>
        <taxon>Bacteria</taxon>
        <taxon>Bacillati</taxon>
        <taxon>Bacillota</taxon>
        <taxon>Clostridia</taxon>
        <taxon>Peptostreptococcales</taxon>
        <taxon>Peptostreptococcaceae</taxon>
        <taxon>Intestinibacter</taxon>
    </lineage>
</organism>
<keyword evidence="3" id="KW-1185">Reference proteome</keyword>
<protein>
    <submittedName>
        <fullName evidence="2">InlB B-repeat-containing protein</fullName>
    </submittedName>
</protein>
<evidence type="ECO:0000313" key="2">
    <source>
        <dbReference type="EMBL" id="MCB5445505.1"/>
    </source>
</evidence>
<dbReference type="NCBIfam" id="TIGR02543">
    <property type="entry name" value="List_Bact_rpt"/>
    <property type="match status" value="1"/>
</dbReference>
<evidence type="ECO:0000256" key="1">
    <source>
        <dbReference type="ARBA" id="ARBA00004196"/>
    </source>
</evidence>
<proteinExistence type="predicted"/>
<dbReference type="EMBL" id="JAJBMB010000003">
    <property type="protein sequence ID" value="MCB5445505.1"/>
    <property type="molecule type" value="Genomic_DNA"/>
</dbReference>
<gene>
    <name evidence="2" type="ORF">LIP50_04725</name>
</gene>
<dbReference type="Gene3D" id="2.160.20.110">
    <property type="match status" value="2"/>
</dbReference>
<dbReference type="Proteomes" id="UP001299409">
    <property type="component" value="Unassembled WGS sequence"/>
</dbReference>